<evidence type="ECO:0000313" key="2">
    <source>
        <dbReference type="Proteomes" id="UP000008457"/>
    </source>
</evidence>
<keyword evidence="2" id="KW-1185">Reference proteome</keyword>
<reference evidence="2" key="1">
    <citation type="submission" date="2010-11" db="EMBL/GenBank/DDBJ databases">
        <title>The complete genome of Mahella australiensis DSM 15567.</title>
        <authorList>
            <consortium name="US DOE Joint Genome Institute (JGI-PGF)"/>
            <person name="Lucas S."/>
            <person name="Copeland A."/>
            <person name="Lapidus A."/>
            <person name="Bruce D."/>
            <person name="Goodwin L."/>
            <person name="Pitluck S."/>
            <person name="Kyrpides N."/>
            <person name="Mavromatis K."/>
            <person name="Pagani I."/>
            <person name="Ivanova N."/>
            <person name="Teshima H."/>
            <person name="Brettin T."/>
            <person name="Detter J.C."/>
            <person name="Han C."/>
            <person name="Tapia R."/>
            <person name="Land M."/>
            <person name="Hauser L."/>
            <person name="Markowitz V."/>
            <person name="Cheng J.-F."/>
            <person name="Hugenholtz P."/>
            <person name="Woyke T."/>
            <person name="Wu D."/>
            <person name="Spring S."/>
            <person name="Pukall R."/>
            <person name="Steenblock K."/>
            <person name="Schneider S."/>
            <person name="Klenk H.-P."/>
            <person name="Eisen J.A."/>
        </authorList>
    </citation>
    <scope>NUCLEOTIDE SEQUENCE [LARGE SCALE GENOMIC DNA]</scope>
    <source>
        <strain evidence="2">DSM 15567 / CIP 107919 / 50-1 BON</strain>
    </source>
</reference>
<dbReference type="KEGG" id="mas:Mahau_1139"/>
<gene>
    <name evidence="1" type="ordered locus">Mahau_1139</name>
</gene>
<dbReference type="RefSeq" id="WP_013780766.1">
    <property type="nucleotide sequence ID" value="NC_015520.1"/>
</dbReference>
<dbReference type="AlphaFoldDB" id="F3ZVH4"/>
<dbReference type="InterPro" id="IPR019657">
    <property type="entry name" value="ComFB"/>
</dbReference>
<name>F3ZVH4_MAHA5</name>
<dbReference type="STRING" id="697281.Mahau_1139"/>
<organism evidence="1 2">
    <name type="scientific">Mahella australiensis (strain DSM 15567 / CIP 107919 / 50-1 BON)</name>
    <dbReference type="NCBI Taxonomy" id="697281"/>
    <lineage>
        <taxon>Bacteria</taxon>
        <taxon>Bacillati</taxon>
        <taxon>Bacillota</taxon>
        <taxon>Clostridia</taxon>
        <taxon>Thermoanaerobacterales</taxon>
        <taxon>Thermoanaerobacterales Family IV. Incertae Sedis</taxon>
        <taxon>Mahella</taxon>
    </lineage>
</organism>
<accession>F3ZVH4</accession>
<dbReference type="eggNOG" id="ENOG5032ZR4">
    <property type="taxonomic scope" value="Bacteria"/>
</dbReference>
<sequence length="93" mass="10553">MAHAMRNYMEDVVEHTLKLILPDLDVCKCEICQMDMMAYALNHLPPKYVVTPEGELYSKLAELVQQSEVDAEVALIEAAKVVSKNPRHNRKKG</sequence>
<dbReference type="EMBL" id="CP002360">
    <property type="protein sequence ID" value="AEE96336.1"/>
    <property type="molecule type" value="Genomic_DNA"/>
</dbReference>
<dbReference type="Pfam" id="PF10719">
    <property type="entry name" value="ComFB"/>
    <property type="match status" value="1"/>
</dbReference>
<protein>
    <submittedName>
        <fullName evidence="1">Late competence development protein ComFB</fullName>
    </submittedName>
</protein>
<reference evidence="1 2" key="2">
    <citation type="journal article" date="2011" name="Stand. Genomic Sci.">
        <title>Complete genome sequence of Mahella australiensis type strain (50-1 BON).</title>
        <authorList>
            <person name="Sikorski J."/>
            <person name="Teshima H."/>
            <person name="Nolan M."/>
            <person name="Lucas S."/>
            <person name="Hammon N."/>
            <person name="Deshpande S."/>
            <person name="Cheng J.F."/>
            <person name="Pitluck S."/>
            <person name="Liolios K."/>
            <person name="Pagani I."/>
            <person name="Ivanova N."/>
            <person name="Huntemann M."/>
            <person name="Mavromatis K."/>
            <person name="Ovchinikova G."/>
            <person name="Pati A."/>
            <person name="Tapia R."/>
            <person name="Han C."/>
            <person name="Goodwin L."/>
            <person name="Chen A."/>
            <person name="Palaniappan K."/>
            <person name="Land M."/>
            <person name="Hauser L."/>
            <person name="Ngatchou-Djao O.D."/>
            <person name="Rohde M."/>
            <person name="Pukall R."/>
            <person name="Spring S."/>
            <person name="Abt B."/>
            <person name="Goker M."/>
            <person name="Detter J.C."/>
            <person name="Woyke T."/>
            <person name="Bristow J."/>
            <person name="Markowitz V."/>
            <person name="Hugenholtz P."/>
            <person name="Eisen J.A."/>
            <person name="Kyrpides N.C."/>
            <person name="Klenk H.P."/>
            <person name="Lapidus A."/>
        </authorList>
    </citation>
    <scope>NUCLEOTIDE SEQUENCE [LARGE SCALE GENOMIC DNA]</scope>
    <source>
        <strain evidence="2">DSM 15567 / CIP 107919 / 50-1 BON</strain>
    </source>
</reference>
<dbReference type="Proteomes" id="UP000008457">
    <property type="component" value="Chromosome"/>
</dbReference>
<proteinExistence type="predicted"/>
<evidence type="ECO:0000313" key="1">
    <source>
        <dbReference type="EMBL" id="AEE96336.1"/>
    </source>
</evidence>
<dbReference type="OrthoDB" id="5616024at2"/>
<dbReference type="HOGENOM" id="CLU_170941_0_0_9"/>